<accession>A0ABY5Y429</accession>
<proteinExistence type="predicted"/>
<evidence type="ECO:0000313" key="2">
    <source>
        <dbReference type="Proteomes" id="UP001059209"/>
    </source>
</evidence>
<evidence type="ECO:0000313" key="1">
    <source>
        <dbReference type="EMBL" id="UWX53743.1"/>
    </source>
</evidence>
<organism evidence="1 2">
    <name type="scientific">Maribacter litopenaei</name>
    <dbReference type="NCBI Taxonomy" id="2976127"/>
    <lineage>
        <taxon>Bacteria</taxon>
        <taxon>Pseudomonadati</taxon>
        <taxon>Bacteroidota</taxon>
        <taxon>Flavobacteriia</taxon>
        <taxon>Flavobacteriales</taxon>
        <taxon>Flavobacteriaceae</taxon>
        <taxon>Maribacter</taxon>
    </lineage>
</organism>
<keyword evidence="2" id="KW-1185">Reference proteome</keyword>
<reference evidence="1" key="1">
    <citation type="submission" date="2022-09" db="EMBL/GenBank/DDBJ databases">
        <title>Maribacter litopenaei sp. nov., isolated from the intestinal tract of the Pacific White Shrimp, Litopenaeus vannamei.</title>
        <authorList>
            <person name="Kim S.Y."/>
            <person name="Hwang C.Y."/>
        </authorList>
    </citation>
    <scope>NUCLEOTIDE SEQUENCE</scope>
    <source>
        <strain evidence="1">HL-LV01</strain>
    </source>
</reference>
<dbReference type="Proteomes" id="UP001059209">
    <property type="component" value="Chromosome"/>
</dbReference>
<sequence length="80" mass="9247">MDEQFAKGTSNYLKRTTEYDPKEKEAKVTTLFSWFRGDFGGTDGVKDILKKEGLIPTTKGIDLDYKNYDWTLKLDNFVTL</sequence>
<protein>
    <submittedName>
        <fullName evidence="1">Uncharacterized protein</fullName>
    </submittedName>
</protein>
<gene>
    <name evidence="1" type="ORF">NYZ99_11365</name>
</gene>
<dbReference type="EMBL" id="CP104205">
    <property type="protein sequence ID" value="UWX53743.1"/>
    <property type="molecule type" value="Genomic_DNA"/>
</dbReference>
<name>A0ABY5Y429_9FLAO</name>